<reference evidence="2" key="1">
    <citation type="submission" date="2023-05" db="EMBL/GenBank/DDBJ databases">
        <title>Limnohabitans sp. strain HM2-2 Genome sequencing and assembly.</title>
        <authorList>
            <person name="Jung Y."/>
        </authorList>
    </citation>
    <scope>NUCLEOTIDE SEQUENCE</scope>
    <source>
        <strain evidence="2">HM2-2</strain>
    </source>
</reference>
<protein>
    <submittedName>
        <fullName evidence="2">Caspase family protein</fullName>
        <ecNumber evidence="2">3.4.22.-</ecNumber>
    </submittedName>
</protein>
<dbReference type="Gene3D" id="2.40.360.20">
    <property type="match status" value="1"/>
</dbReference>
<dbReference type="SUPFAM" id="SSF52129">
    <property type="entry name" value="Caspase-like"/>
    <property type="match status" value="1"/>
</dbReference>
<dbReference type="Proteomes" id="UP001431902">
    <property type="component" value="Unassembled WGS sequence"/>
</dbReference>
<keyword evidence="2" id="KW-0378">Hydrolase</keyword>
<comment type="caution">
    <text evidence="2">The sequence shown here is derived from an EMBL/GenBank/DDBJ whole genome shotgun (WGS) entry which is preliminary data.</text>
</comment>
<evidence type="ECO:0000259" key="1">
    <source>
        <dbReference type="PROSITE" id="PS50208"/>
    </source>
</evidence>
<dbReference type="GO" id="GO:0016787">
    <property type="term" value="F:hydrolase activity"/>
    <property type="evidence" value="ECO:0007669"/>
    <property type="project" value="UniProtKB-KW"/>
</dbReference>
<dbReference type="InterPro" id="IPR011600">
    <property type="entry name" value="Pept_C14_caspase"/>
</dbReference>
<gene>
    <name evidence="2" type="ORF">QLQ16_04030</name>
</gene>
<proteinExistence type="predicted"/>
<evidence type="ECO:0000313" key="3">
    <source>
        <dbReference type="Proteomes" id="UP001431902"/>
    </source>
</evidence>
<organism evidence="2 3">
    <name type="scientific">Limnohabitans lacus</name>
    <dbReference type="NCBI Taxonomy" id="3045173"/>
    <lineage>
        <taxon>Bacteria</taxon>
        <taxon>Pseudomonadati</taxon>
        <taxon>Pseudomonadota</taxon>
        <taxon>Betaproteobacteria</taxon>
        <taxon>Burkholderiales</taxon>
        <taxon>Comamonadaceae</taxon>
        <taxon>Limnohabitans</taxon>
    </lineage>
</organism>
<dbReference type="RefSeq" id="WP_283223496.1">
    <property type="nucleotide sequence ID" value="NZ_JASGBH010000002.1"/>
</dbReference>
<dbReference type="InterPro" id="IPR029030">
    <property type="entry name" value="Caspase-like_dom_sf"/>
</dbReference>
<sequence>MIGNASYKSAPLKNPANDAKAMKEALEASGFKVNLLLDANRSQLAQALQEHQAAIQGTQGLSFIYYAGHGVQLEAENFILPVDVNIQSEKDIAEQGVSVKKWVDGMSARGGRLNVFVLDACRDNPFKAQQNSLGFAPVDAPAKTLVGYATEAGNVAIDGQADGAHGLYTAYLLRELKNTAAPIDDIFKRIKFGVRRASQGQQVPAYSNGVFEDVYLTGASSPASLTSEEKKKQFEMERQVWNNIKDGKNPEHIFNFIQTYPASSLSELAQGVLERIDRKNIRSQAFEGEVVQNPAEDRFRNGDVYTMKISYEHRPSFTVKSTVFDVNPDSAKYTNVFDQGPTGQMTIAGAVISDGQNTFDPPYVLVPGAEYQVGKRWRGRSLRTNPKGQKAWMDYSGKVVAREQVTVPAGTFLAYRVEIQFQIEGDALLHASLWVQPEWGLAIKTHFQFQDQNGRVRSGVREMVARQRG</sequence>
<keyword evidence="3" id="KW-1185">Reference proteome</keyword>
<dbReference type="EMBL" id="JASGBH010000002">
    <property type="protein sequence ID" value="MDI9233000.1"/>
    <property type="molecule type" value="Genomic_DNA"/>
</dbReference>
<feature type="domain" description="Caspase family p20" evidence="1">
    <location>
        <begin position="18"/>
        <end position="125"/>
    </location>
</feature>
<dbReference type="InterPro" id="IPR001309">
    <property type="entry name" value="Pept_C14_p20"/>
</dbReference>
<dbReference type="EC" id="3.4.22.-" evidence="2"/>
<dbReference type="Pfam" id="PF00656">
    <property type="entry name" value="Peptidase_C14"/>
    <property type="match status" value="1"/>
</dbReference>
<accession>A0ABT6X4F2</accession>
<evidence type="ECO:0000313" key="2">
    <source>
        <dbReference type="EMBL" id="MDI9233000.1"/>
    </source>
</evidence>
<dbReference type="PROSITE" id="PS50208">
    <property type="entry name" value="CASPASE_P20"/>
    <property type="match status" value="1"/>
</dbReference>
<dbReference type="InterPro" id="IPR052039">
    <property type="entry name" value="Caspase-related_regulators"/>
</dbReference>
<name>A0ABT6X4F2_9BURK</name>
<dbReference type="Gene3D" id="3.40.50.1460">
    <property type="match status" value="1"/>
</dbReference>
<dbReference type="PANTHER" id="PTHR22576:SF37">
    <property type="entry name" value="MUCOSA-ASSOCIATED LYMPHOID TISSUE LYMPHOMA TRANSLOCATION PROTEIN 1"/>
    <property type="match status" value="1"/>
</dbReference>
<dbReference type="PANTHER" id="PTHR22576">
    <property type="entry name" value="MUCOSA ASSOCIATED LYMPHOID TISSUE LYMPHOMA TRANSLOCATION PROTEIN 1/PARACASPASE"/>
    <property type="match status" value="1"/>
</dbReference>